<dbReference type="SUPFAM" id="SSF56672">
    <property type="entry name" value="DNA/RNA polymerases"/>
    <property type="match status" value="1"/>
</dbReference>
<gene>
    <name evidence="1" type="ORF">CR513_41342</name>
</gene>
<name>A0A371FJU0_MUCPR</name>
<keyword evidence="2" id="KW-1185">Reference proteome</keyword>
<reference evidence="1" key="1">
    <citation type="submission" date="2018-05" db="EMBL/GenBank/DDBJ databases">
        <title>Draft genome of Mucuna pruriens seed.</title>
        <authorList>
            <person name="Nnadi N.E."/>
            <person name="Vos R."/>
            <person name="Hasami M.H."/>
            <person name="Devisetty U.K."/>
            <person name="Aguiy J.C."/>
        </authorList>
    </citation>
    <scope>NUCLEOTIDE SEQUENCE [LARGE SCALE GENOMIC DNA]</scope>
    <source>
        <strain evidence="1">JCA_2017</strain>
    </source>
</reference>
<evidence type="ECO:0000313" key="1">
    <source>
        <dbReference type="EMBL" id="RDX78393.1"/>
    </source>
</evidence>
<dbReference type="AlphaFoldDB" id="A0A371FJU0"/>
<dbReference type="InterPro" id="IPR053134">
    <property type="entry name" value="RNA-dir_DNA_polymerase"/>
</dbReference>
<dbReference type="EMBL" id="QJKJ01008882">
    <property type="protein sequence ID" value="RDX78393.1"/>
    <property type="molecule type" value="Genomic_DNA"/>
</dbReference>
<comment type="caution">
    <text evidence="1">The sequence shown here is derived from an EMBL/GenBank/DDBJ whole genome shotgun (WGS) entry which is preliminary data.</text>
</comment>
<accession>A0A371FJU0</accession>
<dbReference type="PANTHER" id="PTHR24559">
    <property type="entry name" value="TRANSPOSON TY3-I GAG-POL POLYPROTEIN"/>
    <property type="match status" value="1"/>
</dbReference>
<dbReference type="Proteomes" id="UP000257109">
    <property type="component" value="Unassembled WGS sequence"/>
</dbReference>
<dbReference type="PANTHER" id="PTHR24559:SF431">
    <property type="entry name" value="RNA-DIRECTED DNA POLYMERASE HOMOLOG"/>
    <property type="match status" value="1"/>
</dbReference>
<dbReference type="OrthoDB" id="1928766at2759"/>
<organism evidence="1 2">
    <name type="scientific">Mucuna pruriens</name>
    <name type="common">Velvet bean</name>
    <name type="synonym">Dolichos pruriens</name>
    <dbReference type="NCBI Taxonomy" id="157652"/>
    <lineage>
        <taxon>Eukaryota</taxon>
        <taxon>Viridiplantae</taxon>
        <taxon>Streptophyta</taxon>
        <taxon>Embryophyta</taxon>
        <taxon>Tracheophyta</taxon>
        <taxon>Spermatophyta</taxon>
        <taxon>Magnoliopsida</taxon>
        <taxon>eudicotyledons</taxon>
        <taxon>Gunneridae</taxon>
        <taxon>Pentapetalae</taxon>
        <taxon>rosids</taxon>
        <taxon>fabids</taxon>
        <taxon>Fabales</taxon>
        <taxon>Fabaceae</taxon>
        <taxon>Papilionoideae</taxon>
        <taxon>50 kb inversion clade</taxon>
        <taxon>NPAAA clade</taxon>
        <taxon>indigoferoid/millettioid clade</taxon>
        <taxon>Phaseoleae</taxon>
        <taxon>Mucuna</taxon>
    </lineage>
</organism>
<evidence type="ECO:0000313" key="2">
    <source>
        <dbReference type="Proteomes" id="UP000257109"/>
    </source>
</evidence>
<dbReference type="InterPro" id="IPR043502">
    <property type="entry name" value="DNA/RNA_pol_sf"/>
</dbReference>
<feature type="non-terminal residue" evidence="1">
    <location>
        <position position="1"/>
    </location>
</feature>
<sequence length="124" mass="14233">MTLVPEDESRLISFLWENKDVFAWSLADMLRIDQDFQCHHLSISLGYRKLLAAGLIREIPYPTWLANVVIVRKANGKWRMCTDYTDLNKACPKDPYPLPNIDWLVDGASGFALLSFMDAYSGYN</sequence>
<proteinExistence type="predicted"/>
<protein>
    <recommendedName>
        <fullName evidence="3">Reverse transcriptase domain-containing protein</fullName>
    </recommendedName>
</protein>
<dbReference type="Gene3D" id="3.10.10.10">
    <property type="entry name" value="HIV Type 1 Reverse Transcriptase, subunit A, domain 1"/>
    <property type="match status" value="1"/>
</dbReference>
<evidence type="ECO:0008006" key="3">
    <source>
        <dbReference type="Google" id="ProtNLM"/>
    </source>
</evidence>